<dbReference type="RefSeq" id="WP_156005901.1">
    <property type="nucleotide sequence ID" value="NZ_CP045483.1"/>
</dbReference>
<dbReference type="EMBL" id="CP045483">
    <property type="protein sequence ID" value="QGR19281.1"/>
    <property type="molecule type" value="Genomic_DNA"/>
</dbReference>
<dbReference type="CDD" id="cd11647">
    <property type="entry name" value="DHP5_DphB"/>
    <property type="match status" value="1"/>
</dbReference>
<dbReference type="NCBIfam" id="TIGR00522">
    <property type="entry name" value="dph5"/>
    <property type="match status" value="1"/>
</dbReference>
<evidence type="ECO:0000313" key="9">
    <source>
        <dbReference type="EMBL" id="QGR19281.1"/>
    </source>
</evidence>
<dbReference type="AlphaFoldDB" id="A0A650CN46"/>
<evidence type="ECO:0000256" key="4">
    <source>
        <dbReference type="ARBA" id="ARBA00022679"/>
    </source>
</evidence>
<dbReference type="InterPro" id="IPR000878">
    <property type="entry name" value="4pyrrol_Mease"/>
</dbReference>
<feature type="binding site" evidence="6 7">
    <location>
        <position position="89"/>
    </location>
    <ligand>
        <name>S-adenosyl-L-methionine</name>
        <dbReference type="ChEBI" id="CHEBI:59789"/>
    </ligand>
</feature>
<evidence type="ECO:0000256" key="3">
    <source>
        <dbReference type="ARBA" id="ARBA00022603"/>
    </source>
</evidence>
<feature type="binding site" evidence="6 7">
    <location>
        <position position="169"/>
    </location>
    <ligand>
        <name>S-adenosyl-L-methionine</name>
        <dbReference type="ChEBI" id="CHEBI:59789"/>
    </ligand>
</feature>
<feature type="binding site" evidence="6 7">
    <location>
        <begin position="117"/>
        <end position="118"/>
    </location>
    <ligand>
        <name>S-adenosyl-L-methionine</name>
        <dbReference type="ChEBI" id="CHEBI:59789"/>
    </ligand>
</feature>
<keyword evidence="4 6" id="KW-0808">Transferase</keyword>
<sequence>MSLLKLIGLGLSSKFITKKAIEELSSSDIIYLDSYTSLSCDINEELISSLTGNNVRVLSANRPLLENNFEIILKYLDEGKNIAIATIGDPMIATTHISLITEAKSRGHEFLIVPGVSVHCYMISKSMLSSYRFGKSVTIVYPFGDKIDMTPYYVLKENQERKLHTIFYLDIRDGKPMSAKEAVSLLLKMEETEKMKVISRDDVIIVGQRLGCQDEEVVAMKLSDVVNYQFKPQPHIIVYPSKSLHFMESEGLKCLMKR</sequence>
<dbReference type="UniPathway" id="UPA00559"/>
<keyword evidence="5 6" id="KW-0949">S-adenosyl-L-methionine</keyword>
<dbReference type="GO" id="GO:0017183">
    <property type="term" value="P:protein histidyl modification to diphthamide"/>
    <property type="evidence" value="ECO:0007669"/>
    <property type="project" value="UniProtKB-UniRule"/>
</dbReference>
<dbReference type="Gene3D" id="3.30.950.10">
    <property type="entry name" value="Methyltransferase, Cobalt-precorrin-4 Transmethylase, Domain 2"/>
    <property type="match status" value="1"/>
</dbReference>
<comment type="catalytic activity">
    <reaction evidence="6">
        <text>2-[(3S)-amino-3-carboxypropyl]-L-histidyl-[translation elongation factor 2] + 3 S-adenosyl-L-methionine = diphthine-[translation elongation factor 2] + 3 S-adenosyl-L-homocysteine + 3 H(+)</text>
        <dbReference type="Rhea" id="RHEA:36415"/>
        <dbReference type="Rhea" id="RHEA-COMP:9749"/>
        <dbReference type="Rhea" id="RHEA-COMP:10172"/>
        <dbReference type="ChEBI" id="CHEBI:15378"/>
        <dbReference type="ChEBI" id="CHEBI:57856"/>
        <dbReference type="ChEBI" id="CHEBI:59789"/>
        <dbReference type="ChEBI" id="CHEBI:73995"/>
        <dbReference type="ChEBI" id="CHEBI:82696"/>
        <dbReference type="EC" id="2.1.1.98"/>
    </reaction>
</comment>
<keyword evidence="3 6" id="KW-0489">Methyltransferase</keyword>
<evidence type="ECO:0000256" key="5">
    <source>
        <dbReference type="ARBA" id="ARBA00022691"/>
    </source>
</evidence>
<evidence type="ECO:0000256" key="7">
    <source>
        <dbReference type="PIRSR" id="PIRSR036432-1"/>
    </source>
</evidence>
<keyword evidence="10" id="KW-1185">Reference proteome</keyword>
<protein>
    <recommendedName>
        <fullName evidence="6">Diphthine synthase</fullName>
        <ecNumber evidence="6">2.1.1.98</ecNumber>
    </recommendedName>
    <alternativeName>
        <fullName evidence="6">Diphthamide biosynthesis methyltransferase</fullName>
    </alternativeName>
</protein>
<comment type="subunit">
    <text evidence="6">Homodimer.</text>
</comment>
<dbReference type="Proteomes" id="UP000423396">
    <property type="component" value="Chromosome"/>
</dbReference>
<feature type="binding site" evidence="6 7">
    <location>
        <position position="235"/>
    </location>
    <ligand>
        <name>S-adenosyl-L-methionine</name>
        <dbReference type="ChEBI" id="CHEBI:59789"/>
    </ligand>
</feature>
<dbReference type="PIRSF" id="PIRSF036432">
    <property type="entry name" value="Diphthine_synth"/>
    <property type="match status" value="1"/>
</dbReference>
<reference evidence="9 10" key="1">
    <citation type="submission" date="2019-10" db="EMBL/GenBank/DDBJ databases">
        <title>Genome Sequences from Six Type Strain Members of the Archaeal Family Sulfolobaceae: Acidianus ambivalens, Acidianus infernus, Metallosphaera prunae, Stygiolobus azoricus, Sulfolobus metallicus, and Sulfurisphaera ohwakuensis.</title>
        <authorList>
            <person name="Counts J.A."/>
            <person name="Kelly R.M."/>
        </authorList>
    </citation>
    <scope>NUCLEOTIDE SEQUENCE [LARGE SCALE GENOMIC DNA]</scope>
    <source>
        <strain evidence="9 10">FC6</strain>
    </source>
</reference>
<dbReference type="Gene3D" id="3.40.1010.10">
    <property type="entry name" value="Cobalt-precorrin-4 Transmethylase, Domain 1"/>
    <property type="match status" value="1"/>
</dbReference>
<dbReference type="Pfam" id="PF00590">
    <property type="entry name" value="TP_methylase"/>
    <property type="match status" value="1"/>
</dbReference>
<evidence type="ECO:0000313" key="10">
    <source>
        <dbReference type="Proteomes" id="UP000423396"/>
    </source>
</evidence>
<dbReference type="SUPFAM" id="SSF53790">
    <property type="entry name" value="Tetrapyrrole methylase"/>
    <property type="match status" value="1"/>
</dbReference>
<dbReference type="InterPro" id="IPR014777">
    <property type="entry name" value="4pyrrole_Mease_sub1"/>
</dbReference>
<feature type="domain" description="Tetrapyrrole methylase" evidence="8">
    <location>
        <begin position="6"/>
        <end position="225"/>
    </location>
</feature>
<comment type="pathway">
    <text evidence="1 6">Protein modification; peptidyl-diphthamide biosynthesis.</text>
</comment>
<comment type="function">
    <text evidence="6">S-adenosyl-L-methionine-dependent methyltransferase that catalyzes the trimethylation of the amino group of the modified target histidine residue in translation elongation factor 2 (EF-2), to form an intermediate called diphthine. The three successive methylation reactions represent the second step of diphthamide biosynthesis.</text>
</comment>
<evidence type="ECO:0000256" key="1">
    <source>
        <dbReference type="ARBA" id="ARBA00005156"/>
    </source>
</evidence>
<dbReference type="InterPro" id="IPR035996">
    <property type="entry name" value="4pyrrol_Methylase_sf"/>
</dbReference>
<dbReference type="PANTHER" id="PTHR10882">
    <property type="entry name" value="DIPHTHINE SYNTHASE"/>
    <property type="match status" value="1"/>
</dbReference>
<evidence type="ECO:0000259" key="8">
    <source>
        <dbReference type="Pfam" id="PF00590"/>
    </source>
</evidence>
<evidence type="ECO:0000256" key="2">
    <source>
        <dbReference type="ARBA" id="ARBA00006729"/>
    </source>
</evidence>
<accession>A0A650CN46</accession>
<evidence type="ECO:0000256" key="6">
    <source>
        <dbReference type="HAMAP-Rule" id="MF_01084"/>
    </source>
</evidence>
<dbReference type="KEGG" id="sazo:D1868_04320"/>
<feature type="binding site" evidence="6 7">
    <location>
        <position position="11"/>
    </location>
    <ligand>
        <name>S-adenosyl-L-methionine</name>
        <dbReference type="ChEBI" id="CHEBI:59789"/>
    </ligand>
</feature>
<dbReference type="GO" id="GO:0032259">
    <property type="term" value="P:methylation"/>
    <property type="evidence" value="ECO:0007669"/>
    <property type="project" value="UniProtKB-KW"/>
</dbReference>
<organism evidence="9 10">
    <name type="scientific">Stygiolobus azoricus</name>
    <dbReference type="NCBI Taxonomy" id="41675"/>
    <lineage>
        <taxon>Archaea</taxon>
        <taxon>Thermoproteota</taxon>
        <taxon>Thermoprotei</taxon>
        <taxon>Sulfolobales</taxon>
        <taxon>Sulfolobaceae</taxon>
        <taxon>Stygiolobus</taxon>
    </lineage>
</organism>
<dbReference type="InterPro" id="IPR014776">
    <property type="entry name" value="4pyrrole_Mease_sub2"/>
</dbReference>
<dbReference type="InterPro" id="IPR004551">
    <property type="entry name" value="Dphthn_synthase"/>
</dbReference>
<dbReference type="HAMAP" id="MF_01084">
    <property type="entry name" value="Diphthine_synth"/>
    <property type="match status" value="1"/>
</dbReference>
<gene>
    <name evidence="6" type="primary">dphB</name>
    <name evidence="9" type="ORF">D1868_04320</name>
</gene>
<dbReference type="PANTHER" id="PTHR10882:SF0">
    <property type="entry name" value="DIPHTHINE METHYL ESTER SYNTHASE"/>
    <property type="match status" value="1"/>
</dbReference>
<dbReference type="GeneID" id="42798271"/>
<dbReference type="OrthoDB" id="39139at2157"/>
<feature type="binding site" evidence="6 7">
    <location>
        <position position="92"/>
    </location>
    <ligand>
        <name>S-adenosyl-L-methionine</name>
        <dbReference type="ChEBI" id="CHEBI:59789"/>
    </ligand>
</feature>
<proteinExistence type="inferred from homology"/>
<name>A0A650CN46_9CREN</name>
<feature type="binding site" evidence="6 7">
    <location>
        <position position="210"/>
    </location>
    <ligand>
        <name>S-adenosyl-L-methionine</name>
        <dbReference type="ChEBI" id="CHEBI:59789"/>
    </ligand>
</feature>
<comment type="similarity">
    <text evidence="2 6">Belongs to the diphthine synthase family.</text>
</comment>
<dbReference type="EC" id="2.1.1.98" evidence="6"/>
<dbReference type="GO" id="GO:0004164">
    <property type="term" value="F:diphthine synthase activity"/>
    <property type="evidence" value="ECO:0007669"/>
    <property type="project" value="UniProtKB-UniRule"/>
</dbReference>